<protein>
    <recommendedName>
        <fullName evidence="2">Integrase catalytic domain-containing protein</fullName>
    </recommendedName>
</protein>
<dbReference type="PROSITE" id="PS50994">
    <property type="entry name" value="INTEGRASE"/>
    <property type="match status" value="1"/>
</dbReference>
<dbReference type="InterPro" id="IPR001584">
    <property type="entry name" value="Integrase_cat-core"/>
</dbReference>
<dbReference type="EMBL" id="QJKJ01010136">
    <property type="protein sequence ID" value="RDX74565.1"/>
    <property type="molecule type" value="Genomic_DNA"/>
</dbReference>
<keyword evidence="1" id="KW-0472">Membrane</keyword>
<dbReference type="SUPFAM" id="SSF53098">
    <property type="entry name" value="Ribonuclease H-like"/>
    <property type="match status" value="1"/>
</dbReference>
<comment type="caution">
    <text evidence="3">The sequence shown here is derived from an EMBL/GenBank/DDBJ whole genome shotgun (WGS) entry which is preliminary data.</text>
</comment>
<dbReference type="GO" id="GO:0015074">
    <property type="term" value="P:DNA integration"/>
    <property type="evidence" value="ECO:0007669"/>
    <property type="project" value="InterPro"/>
</dbReference>
<gene>
    <name evidence="3" type="ORF">CR513_45679</name>
</gene>
<evidence type="ECO:0000313" key="4">
    <source>
        <dbReference type="Proteomes" id="UP000257109"/>
    </source>
</evidence>
<dbReference type="AlphaFoldDB" id="A0A371F8E6"/>
<evidence type="ECO:0000256" key="1">
    <source>
        <dbReference type="SAM" id="Phobius"/>
    </source>
</evidence>
<dbReference type="InterPro" id="IPR036397">
    <property type="entry name" value="RNaseH_sf"/>
</dbReference>
<proteinExistence type="predicted"/>
<dbReference type="InterPro" id="IPR052160">
    <property type="entry name" value="Gypsy_RT_Integrase-like"/>
</dbReference>
<evidence type="ECO:0000313" key="3">
    <source>
        <dbReference type="EMBL" id="RDX74565.1"/>
    </source>
</evidence>
<keyword evidence="1" id="KW-0812">Transmembrane</keyword>
<keyword evidence="1" id="KW-1133">Transmembrane helix</keyword>
<name>A0A371F8E6_MUCPR</name>
<dbReference type="OrthoDB" id="1934939at2759"/>
<feature type="domain" description="Integrase catalytic" evidence="2">
    <location>
        <begin position="9"/>
        <end position="116"/>
    </location>
</feature>
<feature type="transmembrane region" description="Helical" evidence="1">
    <location>
        <begin position="15"/>
        <end position="35"/>
    </location>
</feature>
<feature type="non-terminal residue" evidence="3">
    <location>
        <position position="1"/>
    </location>
</feature>
<sequence>MAISRRNEMPQQPMVFCEVFYVWGIDFMGVLISWGHSPSPRETLTFYLSLIIFQDGWRLRPPELMRLEFDVSKAMISDQGSHFCNCIMATLLEKYGVVHKVATTYHPQTNGQVEELEELRLEAYENSQIYKEKIKAIVGKLHSRWDGPFVVTNVFPYGAVELRDKASNWNFMVNGHQLKPYYEGPSLNVGGVESIALMELAIPKDILEETSKSPHEHMHSGQCFNKGLITSLIAKKTMIHLNLGDQRSFGFVLGVGSTISVGMTL</sequence>
<keyword evidence="4" id="KW-1185">Reference proteome</keyword>
<dbReference type="PANTHER" id="PTHR47266">
    <property type="entry name" value="ENDONUCLEASE-RELATED"/>
    <property type="match status" value="1"/>
</dbReference>
<dbReference type="Gene3D" id="3.30.420.10">
    <property type="entry name" value="Ribonuclease H-like superfamily/Ribonuclease H"/>
    <property type="match status" value="1"/>
</dbReference>
<reference evidence="3" key="1">
    <citation type="submission" date="2018-05" db="EMBL/GenBank/DDBJ databases">
        <title>Draft genome of Mucuna pruriens seed.</title>
        <authorList>
            <person name="Nnadi N.E."/>
            <person name="Vos R."/>
            <person name="Hasami M.H."/>
            <person name="Devisetty U.K."/>
            <person name="Aguiy J.C."/>
        </authorList>
    </citation>
    <scope>NUCLEOTIDE SEQUENCE [LARGE SCALE GENOMIC DNA]</scope>
    <source>
        <strain evidence="3">JCA_2017</strain>
    </source>
</reference>
<dbReference type="Proteomes" id="UP000257109">
    <property type="component" value="Unassembled WGS sequence"/>
</dbReference>
<accession>A0A371F8E6</accession>
<evidence type="ECO:0000259" key="2">
    <source>
        <dbReference type="PROSITE" id="PS50994"/>
    </source>
</evidence>
<dbReference type="InterPro" id="IPR012337">
    <property type="entry name" value="RNaseH-like_sf"/>
</dbReference>
<organism evidence="3 4">
    <name type="scientific">Mucuna pruriens</name>
    <name type="common">Velvet bean</name>
    <name type="synonym">Dolichos pruriens</name>
    <dbReference type="NCBI Taxonomy" id="157652"/>
    <lineage>
        <taxon>Eukaryota</taxon>
        <taxon>Viridiplantae</taxon>
        <taxon>Streptophyta</taxon>
        <taxon>Embryophyta</taxon>
        <taxon>Tracheophyta</taxon>
        <taxon>Spermatophyta</taxon>
        <taxon>Magnoliopsida</taxon>
        <taxon>eudicotyledons</taxon>
        <taxon>Gunneridae</taxon>
        <taxon>Pentapetalae</taxon>
        <taxon>rosids</taxon>
        <taxon>fabids</taxon>
        <taxon>Fabales</taxon>
        <taxon>Fabaceae</taxon>
        <taxon>Papilionoideae</taxon>
        <taxon>50 kb inversion clade</taxon>
        <taxon>NPAAA clade</taxon>
        <taxon>indigoferoid/millettioid clade</taxon>
        <taxon>Phaseoleae</taxon>
        <taxon>Mucuna</taxon>
    </lineage>
</organism>
<dbReference type="GO" id="GO:0003676">
    <property type="term" value="F:nucleic acid binding"/>
    <property type="evidence" value="ECO:0007669"/>
    <property type="project" value="InterPro"/>
</dbReference>